<gene>
    <name evidence="11" type="ORF">P873_08360</name>
</gene>
<evidence type="ECO:0000256" key="5">
    <source>
        <dbReference type="ARBA" id="ARBA00022777"/>
    </source>
</evidence>
<evidence type="ECO:0000259" key="8">
    <source>
        <dbReference type="PROSITE" id="PS50109"/>
    </source>
</evidence>
<keyword evidence="7" id="KW-1133">Transmembrane helix</keyword>
<dbReference type="PANTHER" id="PTHR42878:SF15">
    <property type="entry name" value="BACTERIOPHYTOCHROME"/>
    <property type="match status" value="1"/>
</dbReference>
<dbReference type="CDD" id="cd19410">
    <property type="entry name" value="HK9-like_sensor"/>
    <property type="match status" value="1"/>
</dbReference>
<keyword evidence="5" id="KW-0418">Kinase</keyword>
<dbReference type="RefSeq" id="WP_026817211.1">
    <property type="nucleotide sequence ID" value="NZ_AUFF01000007.1"/>
</dbReference>
<dbReference type="SUPFAM" id="SSF55874">
    <property type="entry name" value="ATPase domain of HSP90 chaperone/DNA topoisomerase II/histidine kinase"/>
    <property type="match status" value="1"/>
</dbReference>
<dbReference type="PROSITE" id="PS50112">
    <property type="entry name" value="PAS"/>
    <property type="match status" value="1"/>
</dbReference>
<sequence length="598" mass="65306">MADVGAVKAHTGIRGRLWLLLGVLLSIALFASAAVFVERQRQAALAADARVAHTLVVLQRALEFDTALLRMELAHRGYLVAGDQTFIATRDGYDADAASQLARLRQLTSDNPEQQQRLDRIGELLEDRRARMRETTAAVAADGLDAGRRLLRTQGDGSILPLRAELEALRDDEHQLLRERNAAAAAGGTRLRWAAYIAPALGLLVLFIAGRALLGQLAAGERLRRDLLRANAMQQAMLDGAGYLIIGTDHAGIVSLFNRAASEALGYRPEEVIGKLPARTFHDPGELAERAAELGGDPFATVRSGDSGVRSDDREWTYVRRDGSRFPVQLSVAGLRDADGELLGFIGMAQDITTRKAGEREVRELNQQLQTTVQELESFSYSVSHDLRAPLRHIDGYARMLVEDIGDGLAPEPQRFLQAIGTASRRMGQLIDDLLALSRLGRKPLAKQPVDMAALAREAWGEIVTDGVPADALKLGDLPAVAGDPALLRQVWLNLLGNAAKYSRDRGEDRRVEVNARRVGDRVHFTVADNGVGFDMRYADKLFGVFQRLHAQDQFEGTGVGLAIVHRIVVRHGGKVWADAEPGAGARFHFELPEAEGR</sequence>
<proteinExistence type="predicted"/>
<dbReference type="Pfam" id="PF13426">
    <property type="entry name" value="PAS_9"/>
    <property type="match status" value="1"/>
</dbReference>
<dbReference type="CDD" id="cd00082">
    <property type="entry name" value="HisKA"/>
    <property type="match status" value="1"/>
</dbReference>
<feature type="transmembrane region" description="Helical" evidence="7">
    <location>
        <begin position="17"/>
        <end position="37"/>
    </location>
</feature>
<dbReference type="InterPro" id="IPR000700">
    <property type="entry name" value="PAS-assoc_C"/>
</dbReference>
<comment type="catalytic activity">
    <reaction evidence="1">
        <text>ATP + protein L-histidine = ADP + protein N-phospho-L-histidine.</text>
        <dbReference type="EC" id="2.7.13.3"/>
    </reaction>
</comment>
<evidence type="ECO:0000256" key="2">
    <source>
        <dbReference type="ARBA" id="ARBA00012438"/>
    </source>
</evidence>
<dbReference type="InterPro" id="IPR000014">
    <property type="entry name" value="PAS"/>
</dbReference>
<dbReference type="GO" id="GO:0000155">
    <property type="term" value="F:phosphorelay sensor kinase activity"/>
    <property type="evidence" value="ECO:0007669"/>
    <property type="project" value="InterPro"/>
</dbReference>
<dbReference type="InterPro" id="IPR001610">
    <property type="entry name" value="PAC"/>
</dbReference>
<feature type="domain" description="PAC" evidence="10">
    <location>
        <begin position="312"/>
        <end position="364"/>
    </location>
</feature>
<keyword evidence="12" id="KW-1185">Reference proteome</keyword>
<dbReference type="STRING" id="1121013.GCA_000426365_02239"/>
<keyword evidence="3" id="KW-0597">Phosphoprotein</keyword>
<dbReference type="eggNOG" id="COG4251">
    <property type="taxonomic scope" value="Bacteria"/>
</dbReference>
<dbReference type="Gene3D" id="3.30.450.20">
    <property type="entry name" value="PAS domain"/>
    <property type="match status" value="1"/>
</dbReference>
<feature type="domain" description="PAS" evidence="9">
    <location>
        <begin position="230"/>
        <end position="275"/>
    </location>
</feature>
<evidence type="ECO:0000256" key="1">
    <source>
        <dbReference type="ARBA" id="ARBA00000085"/>
    </source>
</evidence>
<name>A0A091BEV0_9GAMM</name>
<dbReference type="PANTHER" id="PTHR42878">
    <property type="entry name" value="TWO-COMPONENT HISTIDINE KINASE"/>
    <property type="match status" value="1"/>
</dbReference>
<organism evidence="11 12">
    <name type="scientific">Arenimonas composti TR7-09 = DSM 18010</name>
    <dbReference type="NCBI Taxonomy" id="1121013"/>
    <lineage>
        <taxon>Bacteria</taxon>
        <taxon>Pseudomonadati</taxon>
        <taxon>Pseudomonadota</taxon>
        <taxon>Gammaproteobacteria</taxon>
        <taxon>Lysobacterales</taxon>
        <taxon>Lysobacteraceae</taxon>
        <taxon>Arenimonas</taxon>
    </lineage>
</organism>
<evidence type="ECO:0000259" key="9">
    <source>
        <dbReference type="PROSITE" id="PS50112"/>
    </source>
</evidence>
<protein>
    <recommendedName>
        <fullName evidence="2">histidine kinase</fullName>
        <ecNumber evidence="2">2.7.13.3</ecNumber>
    </recommendedName>
</protein>
<dbReference type="CDD" id="cd00130">
    <property type="entry name" value="PAS"/>
    <property type="match status" value="1"/>
</dbReference>
<dbReference type="GO" id="GO:0007234">
    <property type="term" value="P:osmosensory signaling via phosphorelay pathway"/>
    <property type="evidence" value="ECO:0007669"/>
    <property type="project" value="TreeGrafter"/>
</dbReference>
<dbReference type="NCBIfam" id="TIGR00229">
    <property type="entry name" value="sensory_box"/>
    <property type="match status" value="1"/>
</dbReference>
<dbReference type="SMART" id="SM00086">
    <property type="entry name" value="PAC"/>
    <property type="match status" value="1"/>
</dbReference>
<comment type="caution">
    <text evidence="11">The sequence shown here is derived from an EMBL/GenBank/DDBJ whole genome shotgun (WGS) entry which is preliminary data.</text>
</comment>
<evidence type="ECO:0000256" key="6">
    <source>
        <dbReference type="ARBA" id="ARBA00023136"/>
    </source>
</evidence>
<dbReference type="Pfam" id="PF00512">
    <property type="entry name" value="HisKA"/>
    <property type="match status" value="1"/>
</dbReference>
<dbReference type="InterPro" id="IPR036890">
    <property type="entry name" value="HATPase_C_sf"/>
</dbReference>
<dbReference type="InterPro" id="IPR003661">
    <property type="entry name" value="HisK_dim/P_dom"/>
</dbReference>
<feature type="transmembrane region" description="Helical" evidence="7">
    <location>
        <begin position="193"/>
        <end position="214"/>
    </location>
</feature>
<dbReference type="SMART" id="SM00388">
    <property type="entry name" value="HisKA"/>
    <property type="match status" value="1"/>
</dbReference>
<dbReference type="InterPro" id="IPR005467">
    <property type="entry name" value="His_kinase_dom"/>
</dbReference>
<reference evidence="11 12" key="1">
    <citation type="submission" date="2013-09" db="EMBL/GenBank/DDBJ databases">
        <title>Genome sequencing of Arenimonas composti.</title>
        <authorList>
            <person name="Chen F."/>
            <person name="Wang G."/>
        </authorList>
    </citation>
    <scope>NUCLEOTIDE SEQUENCE [LARGE SCALE GENOMIC DNA]</scope>
    <source>
        <strain evidence="11 12">TR7-09</strain>
    </source>
</reference>
<evidence type="ECO:0000313" key="12">
    <source>
        <dbReference type="Proteomes" id="UP000029391"/>
    </source>
</evidence>
<evidence type="ECO:0000256" key="7">
    <source>
        <dbReference type="SAM" id="Phobius"/>
    </source>
</evidence>
<dbReference type="InterPro" id="IPR050351">
    <property type="entry name" value="BphY/WalK/GraS-like"/>
</dbReference>
<keyword evidence="7" id="KW-0812">Transmembrane</keyword>
<feature type="domain" description="Histidine kinase" evidence="8">
    <location>
        <begin position="382"/>
        <end position="596"/>
    </location>
</feature>
<dbReference type="InterPro" id="IPR035965">
    <property type="entry name" value="PAS-like_dom_sf"/>
</dbReference>
<evidence type="ECO:0000256" key="4">
    <source>
        <dbReference type="ARBA" id="ARBA00022679"/>
    </source>
</evidence>
<keyword evidence="4" id="KW-0808">Transferase</keyword>
<dbReference type="GO" id="GO:0000156">
    <property type="term" value="F:phosphorelay response regulator activity"/>
    <property type="evidence" value="ECO:0007669"/>
    <property type="project" value="TreeGrafter"/>
</dbReference>
<evidence type="ECO:0000259" key="10">
    <source>
        <dbReference type="PROSITE" id="PS50113"/>
    </source>
</evidence>
<dbReference type="InterPro" id="IPR004358">
    <property type="entry name" value="Sig_transdc_His_kin-like_C"/>
</dbReference>
<dbReference type="OrthoDB" id="9808408at2"/>
<dbReference type="SMART" id="SM00387">
    <property type="entry name" value="HATPase_c"/>
    <property type="match status" value="1"/>
</dbReference>
<evidence type="ECO:0000256" key="3">
    <source>
        <dbReference type="ARBA" id="ARBA00022553"/>
    </source>
</evidence>
<dbReference type="PROSITE" id="PS50109">
    <property type="entry name" value="HIS_KIN"/>
    <property type="match status" value="1"/>
</dbReference>
<dbReference type="Proteomes" id="UP000029391">
    <property type="component" value="Unassembled WGS sequence"/>
</dbReference>
<dbReference type="Pfam" id="PF02518">
    <property type="entry name" value="HATPase_c"/>
    <property type="match status" value="1"/>
</dbReference>
<dbReference type="InterPro" id="IPR007891">
    <property type="entry name" value="CHASE3"/>
</dbReference>
<dbReference type="AlphaFoldDB" id="A0A091BEV0"/>
<dbReference type="PROSITE" id="PS50113">
    <property type="entry name" value="PAC"/>
    <property type="match status" value="1"/>
</dbReference>
<dbReference type="EC" id="2.7.13.3" evidence="2"/>
<dbReference type="SUPFAM" id="SSF55785">
    <property type="entry name" value="PYP-like sensor domain (PAS domain)"/>
    <property type="match status" value="1"/>
</dbReference>
<dbReference type="EMBL" id="AWXU01000026">
    <property type="protein sequence ID" value="KFN50042.1"/>
    <property type="molecule type" value="Genomic_DNA"/>
</dbReference>
<dbReference type="GO" id="GO:0005886">
    <property type="term" value="C:plasma membrane"/>
    <property type="evidence" value="ECO:0007669"/>
    <property type="project" value="UniProtKB-ARBA"/>
</dbReference>
<keyword evidence="6 7" id="KW-0472">Membrane</keyword>
<dbReference type="Pfam" id="PF05227">
    <property type="entry name" value="CHASE3"/>
    <property type="match status" value="1"/>
</dbReference>
<dbReference type="PRINTS" id="PR00344">
    <property type="entry name" value="BCTRLSENSOR"/>
</dbReference>
<dbReference type="Gene3D" id="1.10.287.130">
    <property type="match status" value="1"/>
</dbReference>
<accession>A0A091BEV0</accession>
<evidence type="ECO:0000313" key="11">
    <source>
        <dbReference type="EMBL" id="KFN50042.1"/>
    </source>
</evidence>
<dbReference type="Gene3D" id="3.30.565.10">
    <property type="entry name" value="Histidine kinase-like ATPase, C-terminal domain"/>
    <property type="match status" value="1"/>
</dbReference>
<dbReference type="GO" id="GO:0030295">
    <property type="term" value="F:protein kinase activator activity"/>
    <property type="evidence" value="ECO:0007669"/>
    <property type="project" value="TreeGrafter"/>
</dbReference>
<dbReference type="InterPro" id="IPR036097">
    <property type="entry name" value="HisK_dim/P_sf"/>
</dbReference>
<dbReference type="SMART" id="SM00091">
    <property type="entry name" value="PAS"/>
    <property type="match status" value="1"/>
</dbReference>
<dbReference type="InterPro" id="IPR003594">
    <property type="entry name" value="HATPase_dom"/>
</dbReference>
<dbReference type="FunFam" id="3.30.565.10:FF:000006">
    <property type="entry name" value="Sensor histidine kinase WalK"/>
    <property type="match status" value="1"/>
</dbReference>
<dbReference type="SUPFAM" id="SSF47384">
    <property type="entry name" value="Homodimeric domain of signal transducing histidine kinase"/>
    <property type="match status" value="1"/>
</dbReference>